<dbReference type="EMBL" id="FQZT01000005">
    <property type="protein sequence ID" value="SHJ23596.1"/>
    <property type="molecule type" value="Genomic_DNA"/>
</dbReference>
<keyword evidence="3" id="KW-1185">Reference proteome</keyword>
<accession>A0A1M6HNB2</accession>
<name>A0A1M6HNB2_MALRU</name>
<reference evidence="2 3" key="1">
    <citation type="submission" date="2016-11" db="EMBL/GenBank/DDBJ databases">
        <authorList>
            <person name="Jaros S."/>
            <person name="Januszkiewicz K."/>
            <person name="Wedrychowicz H."/>
        </authorList>
    </citation>
    <scope>NUCLEOTIDE SEQUENCE [LARGE SCALE GENOMIC DNA]</scope>
    <source>
        <strain evidence="2 3">DSM 5091</strain>
    </source>
</reference>
<evidence type="ECO:0000256" key="1">
    <source>
        <dbReference type="SAM" id="SignalP"/>
    </source>
</evidence>
<evidence type="ECO:0000313" key="2">
    <source>
        <dbReference type="EMBL" id="SHJ23596.1"/>
    </source>
</evidence>
<dbReference type="STRING" id="1122189.SAMN02745165_01894"/>
<keyword evidence="1" id="KW-0732">Signal</keyword>
<feature type="signal peptide" evidence="1">
    <location>
        <begin position="1"/>
        <end position="23"/>
    </location>
</feature>
<dbReference type="RefSeq" id="WP_072908206.1">
    <property type="nucleotide sequence ID" value="NZ_FQZT01000005.1"/>
</dbReference>
<feature type="chain" id="PRO_5012138541" description="Chitin binding Peritrophin-A domain-containing protein" evidence="1">
    <location>
        <begin position="24"/>
        <end position="86"/>
    </location>
</feature>
<dbReference type="Proteomes" id="UP000184171">
    <property type="component" value="Unassembled WGS sequence"/>
</dbReference>
<protein>
    <recommendedName>
        <fullName evidence="4">Chitin binding Peritrophin-A domain-containing protein</fullName>
    </recommendedName>
</protein>
<dbReference type="AlphaFoldDB" id="A0A1M6HNB2"/>
<evidence type="ECO:0008006" key="4">
    <source>
        <dbReference type="Google" id="ProtNLM"/>
    </source>
</evidence>
<organism evidence="2 3">
    <name type="scientific">Malonomonas rubra DSM 5091</name>
    <dbReference type="NCBI Taxonomy" id="1122189"/>
    <lineage>
        <taxon>Bacteria</taxon>
        <taxon>Pseudomonadati</taxon>
        <taxon>Thermodesulfobacteriota</taxon>
        <taxon>Desulfuromonadia</taxon>
        <taxon>Desulfuromonadales</taxon>
        <taxon>Geopsychrobacteraceae</taxon>
        <taxon>Malonomonas</taxon>
    </lineage>
</organism>
<proteinExistence type="predicted"/>
<gene>
    <name evidence="2" type="ORF">SAMN02745165_01894</name>
</gene>
<evidence type="ECO:0000313" key="3">
    <source>
        <dbReference type="Proteomes" id="UP000184171"/>
    </source>
</evidence>
<sequence length="86" mass="9197">MKKIIFSVTALSFCFALLTAAVAVESSQPLCAKGEFVRELNRCQVAPPDEFSCPEGMNLDPIADKCFASPQCTSNLSYSPASGLCE</sequence>